<evidence type="ECO:0000256" key="1">
    <source>
        <dbReference type="ARBA" id="ARBA00004442"/>
    </source>
</evidence>
<dbReference type="GO" id="GO:0009279">
    <property type="term" value="C:cell outer membrane"/>
    <property type="evidence" value="ECO:0007669"/>
    <property type="project" value="UniProtKB-SubCell"/>
</dbReference>
<dbReference type="InterPro" id="IPR006665">
    <property type="entry name" value="OmpA-like"/>
</dbReference>
<dbReference type="PROSITE" id="PS51257">
    <property type="entry name" value="PROKAR_LIPOPROTEIN"/>
    <property type="match status" value="1"/>
</dbReference>
<dbReference type="EMBL" id="CP012746">
    <property type="protein sequence ID" value="ALL63510.1"/>
    <property type="molecule type" value="Genomic_DNA"/>
</dbReference>
<keyword evidence="3" id="KW-0998">Cell outer membrane</keyword>
<keyword evidence="2 4" id="KW-0472">Membrane</keyword>
<dbReference type="PANTHER" id="PTHR30329">
    <property type="entry name" value="STATOR ELEMENT OF FLAGELLAR MOTOR COMPLEX"/>
    <property type="match status" value="1"/>
</dbReference>
<dbReference type="Pfam" id="PF00691">
    <property type="entry name" value="OmpA"/>
    <property type="match status" value="1"/>
</dbReference>
<organism evidence="6 7">
    <name type="scientific">Paraburkholderia caribensis MBA4</name>
    <dbReference type="NCBI Taxonomy" id="1323664"/>
    <lineage>
        <taxon>Bacteria</taxon>
        <taxon>Pseudomonadati</taxon>
        <taxon>Pseudomonadota</taxon>
        <taxon>Betaproteobacteria</taxon>
        <taxon>Burkholderiales</taxon>
        <taxon>Burkholderiaceae</taxon>
        <taxon>Paraburkholderia</taxon>
    </lineage>
</organism>
<dbReference type="CDD" id="cd07185">
    <property type="entry name" value="OmpA_C-like"/>
    <property type="match status" value="1"/>
</dbReference>
<evidence type="ECO:0000256" key="3">
    <source>
        <dbReference type="ARBA" id="ARBA00023237"/>
    </source>
</evidence>
<sequence>MFFRILTAIACVAGIAGCTSYSGPAHNTDVVTLANGAQAYRVQCLGLLESSKSCMAEVKRICGDKPAVRISSVDHITSDLKAENNPSEITFQCTTPVVEQPVTPAPTVVAPVPVAVVAPAPAPVRHAPQRKITLQGDATFAVGSATLTPVATAKLDDFVAANQGVDIEGMTIAGYTDSTGSAELNNRLSAARARSVQSYLATAGLRASKWDVQGYGSASPVAPNTTAIGRAKNRRVEIQVDGK</sequence>
<evidence type="ECO:0000256" key="2">
    <source>
        <dbReference type="ARBA" id="ARBA00023136"/>
    </source>
</evidence>
<evidence type="ECO:0000313" key="6">
    <source>
        <dbReference type="EMBL" id="ALL63510.1"/>
    </source>
</evidence>
<dbReference type="InterPro" id="IPR006664">
    <property type="entry name" value="OMP_bac"/>
</dbReference>
<proteinExistence type="predicted"/>
<name>A0A0P0R6F6_9BURK</name>
<evidence type="ECO:0000256" key="4">
    <source>
        <dbReference type="PROSITE-ProRule" id="PRU00473"/>
    </source>
</evidence>
<evidence type="ECO:0000313" key="7">
    <source>
        <dbReference type="Proteomes" id="UP000019146"/>
    </source>
</evidence>
<feature type="domain" description="OmpA-like" evidence="5">
    <location>
        <begin position="127"/>
        <end position="243"/>
    </location>
</feature>
<dbReference type="InterPro" id="IPR050330">
    <property type="entry name" value="Bact_OuterMem_StrucFunc"/>
</dbReference>
<dbReference type="PRINTS" id="PR01023">
    <property type="entry name" value="NAFLGMOTY"/>
</dbReference>
<reference evidence="6 7" key="1">
    <citation type="journal article" date="2014" name="Genome Announc.">
        <title>Draft Genome Sequence of the Haloacid-Degrading Burkholderia caribensis Strain MBA4.</title>
        <authorList>
            <person name="Pan Y."/>
            <person name="Kong K.F."/>
            <person name="Tsang J.S."/>
        </authorList>
    </citation>
    <scope>NUCLEOTIDE SEQUENCE [LARGE SCALE GENOMIC DNA]</scope>
    <source>
        <strain evidence="6 7">MBA4</strain>
    </source>
</reference>
<dbReference type="Proteomes" id="UP000019146">
    <property type="component" value="Chromosome 1"/>
</dbReference>
<comment type="subcellular location">
    <subcellularLocation>
        <location evidence="1">Cell outer membrane</location>
    </subcellularLocation>
</comment>
<evidence type="ECO:0000259" key="5">
    <source>
        <dbReference type="PROSITE" id="PS51123"/>
    </source>
</evidence>
<dbReference type="InterPro" id="IPR036737">
    <property type="entry name" value="OmpA-like_sf"/>
</dbReference>
<dbReference type="AlphaFoldDB" id="A0A0P0R6F6"/>
<protein>
    <submittedName>
        <fullName evidence="6">Outer membrane protein</fullName>
    </submittedName>
</protein>
<dbReference type="KEGG" id="bcai:K788_0003562"/>
<dbReference type="PANTHER" id="PTHR30329:SF21">
    <property type="entry name" value="LIPOPROTEIN YIAD-RELATED"/>
    <property type="match status" value="1"/>
</dbReference>
<accession>A0A0P0R6F6</accession>
<dbReference type="PROSITE" id="PS51123">
    <property type="entry name" value="OMPA_2"/>
    <property type="match status" value="1"/>
</dbReference>
<dbReference type="Gene3D" id="3.30.1330.60">
    <property type="entry name" value="OmpA-like domain"/>
    <property type="match status" value="1"/>
</dbReference>
<gene>
    <name evidence="6" type="ORF">K788_0003562</name>
</gene>
<dbReference type="SUPFAM" id="SSF103088">
    <property type="entry name" value="OmpA-like"/>
    <property type="match status" value="1"/>
</dbReference>
<dbReference type="PRINTS" id="PR01021">
    <property type="entry name" value="OMPADOMAIN"/>
</dbReference>